<comment type="cofactor">
    <cofactor evidence="16">
        <name>thiamine diphosphate</name>
        <dbReference type="ChEBI" id="CHEBI:58937"/>
    </cofactor>
    <text evidence="16">Binds 1 thiamine pyrophosphate per subunit. During the reaction, the substrate forms a covalent intermediate with the cofactor.</text>
</comment>
<dbReference type="FunFam" id="3.40.50.970:FF:000003">
    <property type="entry name" value="Transketolase"/>
    <property type="match status" value="1"/>
</dbReference>
<evidence type="ECO:0000256" key="6">
    <source>
        <dbReference type="ARBA" id="ARBA00022567"/>
    </source>
</evidence>
<keyword evidence="8 17" id="KW-0479">Metal-binding</keyword>
<dbReference type="FunFam" id="3.40.50.920:FF:000003">
    <property type="entry name" value="Transketolase"/>
    <property type="match status" value="1"/>
</dbReference>
<feature type="binding site" evidence="16">
    <location>
        <position position="326"/>
    </location>
    <ligand>
        <name>thiamine diphosphate</name>
        <dbReference type="ChEBI" id="CHEBI:58937"/>
    </ligand>
</feature>
<dbReference type="InterPro" id="IPR029061">
    <property type="entry name" value="THDP-binding"/>
</dbReference>
<evidence type="ECO:0000256" key="10">
    <source>
        <dbReference type="ARBA" id="ARBA00022842"/>
    </source>
</evidence>
<evidence type="ECO:0000313" key="21">
    <source>
        <dbReference type="EMBL" id="SNB68539.1"/>
    </source>
</evidence>
<evidence type="ECO:0000256" key="8">
    <source>
        <dbReference type="ARBA" id="ARBA00022723"/>
    </source>
</evidence>
<evidence type="ECO:0000256" key="18">
    <source>
        <dbReference type="PIRSR" id="PIRSR605478-5"/>
    </source>
</evidence>
<dbReference type="Gene3D" id="3.40.50.970">
    <property type="match status" value="2"/>
</dbReference>
<evidence type="ECO:0000256" key="16">
    <source>
        <dbReference type="PIRSR" id="PIRSR605478-3"/>
    </source>
</evidence>
<feature type="binding site" evidence="15">
    <location>
        <position position="420"/>
    </location>
    <ligand>
        <name>substrate</name>
    </ligand>
</feature>
<organism evidence="21 22">
    <name type="scientific">Rhodoblastus acidophilus</name>
    <name type="common">Rhodopseudomonas acidophila</name>
    <dbReference type="NCBI Taxonomy" id="1074"/>
    <lineage>
        <taxon>Bacteria</taxon>
        <taxon>Pseudomonadati</taxon>
        <taxon>Pseudomonadota</taxon>
        <taxon>Alphaproteobacteria</taxon>
        <taxon>Hyphomicrobiales</taxon>
        <taxon>Rhodoblastaceae</taxon>
        <taxon>Rhodoblastus</taxon>
    </lineage>
</organism>
<dbReference type="PANTHER" id="PTHR43522:SF2">
    <property type="entry name" value="TRANSKETOLASE 1-RELATED"/>
    <property type="match status" value="1"/>
</dbReference>
<dbReference type="EMBL" id="FYDG01000003">
    <property type="protein sequence ID" value="SNB68539.1"/>
    <property type="molecule type" value="Genomic_DNA"/>
</dbReference>
<accession>A0A212R8M3</accession>
<keyword evidence="9" id="KW-0106">Calcium</keyword>
<feature type="site" description="Important for catalytic activity" evidence="18">
    <location>
        <position position="326"/>
    </location>
</feature>
<dbReference type="AlphaFoldDB" id="A0A212R8M3"/>
<feature type="region of interest" description="Disordered" evidence="19">
    <location>
        <begin position="1"/>
        <end position="47"/>
    </location>
</feature>
<feature type="binding site" evidence="15">
    <location>
        <position position="537"/>
    </location>
    <ligand>
        <name>substrate</name>
    </ligand>
</feature>
<comment type="cofactor">
    <cofactor evidence="17">
        <name>Mg(2+)</name>
        <dbReference type="ChEBI" id="CHEBI:18420"/>
    </cofactor>
    <text evidence="17">Binds 1 Mg(2+) ion per subunit. Can also utilize other divalent metal cations, such as Ca(2+), Mn(2+) and Co(2+).</text>
</comment>
<dbReference type="InterPro" id="IPR005475">
    <property type="entry name" value="Transketolase-like_Pyr-bd"/>
</dbReference>
<dbReference type="GO" id="GO:0005829">
    <property type="term" value="C:cytosol"/>
    <property type="evidence" value="ECO:0007669"/>
    <property type="project" value="TreeGrafter"/>
</dbReference>
<evidence type="ECO:0000256" key="12">
    <source>
        <dbReference type="ARBA" id="ARBA00049473"/>
    </source>
</evidence>
<dbReference type="GO" id="GO:0009052">
    <property type="term" value="P:pentose-phosphate shunt, non-oxidative branch"/>
    <property type="evidence" value="ECO:0007669"/>
    <property type="project" value="UniProtKB-ARBA"/>
</dbReference>
<feature type="binding site" evidence="16">
    <location>
        <position position="118"/>
    </location>
    <ligand>
        <name>thiamine diphosphate</name>
        <dbReference type="ChEBI" id="CHEBI:58937"/>
    </ligand>
</feature>
<evidence type="ECO:0000256" key="11">
    <source>
        <dbReference type="ARBA" id="ARBA00023052"/>
    </source>
</evidence>
<evidence type="ECO:0000313" key="22">
    <source>
        <dbReference type="Proteomes" id="UP000198418"/>
    </source>
</evidence>
<dbReference type="FunFam" id="3.40.50.970:FF:000004">
    <property type="entry name" value="Transketolase"/>
    <property type="match status" value="1"/>
</dbReference>
<keyword evidence="11 16" id="KW-0786">Thiamine pyrophosphate</keyword>
<evidence type="ECO:0000256" key="14">
    <source>
        <dbReference type="PIRSR" id="PIRSR605478-1"/>
    </source>
</evidence>
<dbReference type="OrthoDB" id="8732661at2"/>
<dbReference type="Pfam" id="PF00456">
    <property type="entry name" value="Transketolase_N"/>
    <property type="match status" value="1"/>
</dbReference>
<evidence type="ECO:0000256" key="3">
    <source>
        <dbReference type="ARBA" id="ARBA00007131"/>
    </source>
</evidence>
<dbReference type="GO" id="GO:0046872">
    <property type="term" value="F:metal ion binding"/>
    <property type="evidence" value="ECO:0007669"/>
    <property type="project" value="UniProtKB-KW"/>
</dbReference>
<dbReference type="Proteomes" id="UP000198418">
    <property type="component" value="Unassembled WGS sequence"/>
</dbReference>
<keyword evidence="22" id="KW-1185">Reference proteome</keyword>
<comment type="subunit">
    <text evidence="4">Homodimer.</text>
</comment>
<dbReference type="InterPro" id="IPR020826">
    <property type="entry name" value="Transketolase_BS"/>
</dbReference>
<dbReference type="NCBIfam" id="TIGR00232">
    <property type="entry name" value="tktlase_bact"/>
    <property type="match status" value="1"/>
</dbReference>
<evidence type="ECO:0000256" key="1">
    <source>
        <dbReference type="ARBA" id="ARBA00001913"/>
    </source>
</evidence>
<feature type="binding site" evidence="15">
    <location>
        <position position="533"/>
    </location>
    <ligand>
        <name>substrate</name>
    </ligand>
</feature>
<feature type="binding site" evidence="17">
    <location>
        <position position="252"/>
    </location>
    <ligand>
        <name>Mg(2+)</name>
        <dbReference type="ChEBI" id="CHEBI:18420"/>
    </ligand>
</feature>
<feature type="binding site" evidence="15">
    <location>
        <position position="583"/>
    </location>
    <ligand>
        <name>substrate</name>
    </ligand>
</feature>
<dbReference type="RefSeq" id="WP_088520208.1">
    <property type="nucleotide sequence ID" value="NZ_FYDG01000003.1"/>
</dbReference>
<feature type="binding site" evidence="15">
    <location>
        <position position="447"/>
    </location>
    <ligand>
        <name>substrate</name>
    </ligand>
</feature>
<dbReference type="PROSITE" id="PS00802">
    <property type="entry name" value="TRANSKETOLASE_2"/>
    <property type="match status" value="1"/>
</dbReference>
<proteinExistence type="inferred from homology"/>
<reference evidence="22" key="1">
    <citation type="submission" date="2017-06" db="EMBL/GenBank/DDBJ databases">
        <authorList>
            <person name="Varghese N."/>
            <person name="Submissions S."/>
        </authorList>
    </citation>
    <scope>NUCLEOTIDE SEQUENCE [LARGE SCALE GENOMIC DNA]</scope>
    <source>
        <strain evidence="22">DSM 137</strain>
    </source>
</reference>
<dbReference type="EC" id="2.2.1.1" evidence="5 13"/>
<evidence type="ECO:0000256" key="4">
    <source>
        <dbReference type="ARBA" id="ARBA00011738"/>
    </source>
</evidence>
<feature type="binding site" evidence="15">
    <location>
        <position position="326"/>
    </location>
    <ligand>
        <name>substrate</name>
    </ligand>
</feature>
<dbReference type="SMART" id="SM00861">
    <property type="entry name" value="Transket_pyr"/>
    <property type="match status" value="1"/>
</dbReference>
<dbReference type="GO" id="GO:0004802">
    <property type="term" value="F:transketolase activity"/>
    <property type="evidence" value="ECO:0007669"/>
    <property type="project" value="UniProtKB-UniRule"/>
</dbReference>
<name>A0A212R8M3_RHOAC</name>
<evidence type="ECO:0000256" key="5">
    <source>
        <dbReference type="ARBA" id="ARBA00013152"/>
    </source>
</evidence>
<comment type="catalytic activity">
    <reaction evidence="12">
        <text>D-sedoheptulose 7-phosphate + D-glyceraldehyde 3-phosphate = aldehydo-D-ribose 5-phosphate + D-xylulose 5-phosphate</text>
        <dbReference type="Rhea" id="RHEA:10508"/>
        <dbReference type="ChEBI" id="CHEBI:57483"/>
        <dbReference type="ChEBI" id="CHEBI:57737"/>
        <dbReference type="ChEBI" id="CHEBI:58273"/>
        <dbReference type="ChEBI" id="CHEBI:59776"/>
        <dbReference type="EC" id="2.2.1.1"/>
    </reaction>
</comment>
<evidence type="ECO:0000256" key="15">
    <source>
        <dbReference type="PIRSR" id="PIRSR605478-2"/>
    </source>
</evidence>
<feature type="binding site" evidence="17">
    <location>
        <position position="220"/>
    </location>
    <ligand>
        <name>Mg(2+)</name>
        <dbReference type="ChEBI" id="CHEBI:18420"/>
    </ligand>
</feature>
<dbReference type="InterPro" id="IPR005474">
    <property type="entry name" value="Transketolase_N"/>
</dbReference>
<dbReference type="GO" id="GO:0019253">
    <property type="term" value="P:reductive pentose-phosphate cycle"/>
    <property type="evidence" value="ECO:0007669"/>
    <property type="project" value="UniProtKB-KW"/>
</dbReference>
<comment type="cofactor">
    <cofactor evidence="1">
        <name>Ca(2+)</name>
        <dbReference type="ChEBI" id="CHEBI:29108"/>
    </cofactor>
</comment>
<evidence type="ECO:0000256" key="19">
    <source>
        <dbReference type="SAM" id="MobiDB-lite"/>
    </source>
</evidence>
<feature type="binding site" evidence="16">
    <location>
        <position position="221"/>
    </location>
    <ligand>
        <name>thiamine diphosphate</name>
        <dbReference type="ChEBI" id="CHEBI:58937"/>
    </ligand>
</feature>
<comment type="cofactor">
    <cofactor evidence="2">
        <name>Co(2+)</name>
        <dbReference type="ChEBI" id="CHEBI:48828"/>
    </cofactor>
</comment>
<feature type="binding site" evidence="15">
    <location>
        <position position="525"/>
    </location>
    <ligand>
        <name>substrate</name>
    </ligand>
</feature>
<dbReference type="Gene3D" id="3.40.50.920">
    <property type="match status" value="1"/>
</dbReference>
<keyword evidence="10 17" id="KW-0460">Magnesium</keyword>
<feature type="compositionally biased region" description="Low complexity" evidence="19">
    <location>
        <begin position="12"/>
        <end position="28"/>
    </location>
</feature>
<gene>
    <name evidence="21" type="ORF">SAMN06265338_10377</name>
</gene>
<dbReference type="InterPro" id="IPR055152">
    <property type="entry name" value="Transketolase-like_C_2"/>
</dbReference>
<evidence type="ECO:0000256" key="7">
    <source>
        <dbReference type="ARBA" id="ARBA00022679"/>
    </source>
</evidence>
<dbReference type="SUPFAM" id="SSF52922">
    <property type="entry name" value="TK C-terminal domain-like"/>
    <property type="match status" value="1"/>
</dbReference>
<dbReference type="SUPFAM" id="SSF52518">
    <property type="entry name" value="Thiamin diphosphate-binding fold (THDP-binding)"/>
    <property type="match status" value="2"/>
</dbReference>
<dbReference type="InterPro" id="IPR033247">
    <property type="entry name" value="Transketolase_fam"/>
</dbReference>
<feature type="binding site" evidence="16">
    <location>
        <position position="501"/>
    </location>
    <ligand>
        <name>thiamine diphosphate</name>
        <dbReference type="ChEBI" id="CHEBI:58937"/>
    </ligand>
</feature>
<sequence length="731" mass="78881">MPNRKRAPSPAPGKSGAPGKSAAAGGAAQRPPQTSRGVAAPARETPAKIAPARDLDRLCIDTMRTLAMDAVQKANSGHPGTPMALAPVMYALWRNVLRYDPEDAAWLNRDRFILSNGHASMLLYATLHLAGVKKLDASQKPTGAPAVSLDDIKAFRQLDSVCPGHPEHYATTGVEATTGPLGQGCGMSVGMAMAERWLAQNFNRPGFEIFDYAIYALCSDGDMMEGISNEAASLAGHLRLSNLCWIYDDNQVTIEGHTGLAFDDDVAMRFRAYGWNVERVADANDTQAVAAALKRFRETQDAPTLIVVKSHIGYGAPHKQDHSAAHGEPLGEEEVRLAKRAYGWPEDSSFLVPRGVCEHFQQGMRGGALRRDWLERMRQYRAGHPDLAERLDLMQTGGLPEGWDSDLPEFPPDAKGLATREASGQALNAIAKKVPWLVGGAADLAPSTKSNLTFDGAGEFELGYYGGRNLHFGIREHAMGAALNGLALSKLRVYSSTFLIFSDYLKPAIRLGALMGLPVIHIFTHDSIGLGEDGPTHQPIEQLAGLRAIPNLLTLRPADANETVEAWRVIMRQAQPACLVLSRQKLPTLDRSRYASAEGVSRGAYVLAETGENPDVILIGTGGEVSLCLEAFEELARDGVAVRVVSMPSWDLFERQDRAYRDAVLPPQVTARVCVEAASPLGWDRYVGATGAKIAMCGFGASAPAGDLMVKFGFTRETVVAAARRQLENSP</sequence>
<dbReference type="InterPro" id="IPR005478">
    <property type="entry name" value="Transketolase_bac-like"/>
</dbReference>
<dbReference type="CDD" id="cd02012">
    <property type="entry name" value="TPP_TK"/>
    <property type="match status" value="1"/>
</dbReference>
<evidence type="ECO:0000259" key="20">
    <source>
        <dbReference type="SMART" id="SM00861"/>
    </source>
</evidence>
<keyword evidence="6" id="KW-0113">Calvin cycle</keyword>
<evidence type="ECO:0000256" key="9">
    <source>
        <dbReference type="ARBA" id="ARBA00022837"/>
    </source>
</evidence>
<feature type="site" description="Important for catalytic activity" evidence="18">
    <location>
        <position position="78"/>
    </location>
</feature>
<feature type="domain" description="Transketolase-like pyrimidine-binding" evidence="20">
    <location>
        <begin position="417"/>
        <end position="588"/>
    </location>
</feature>
<dbReference type="InterPro" id="IPR009014">
    <property type="entry name" value="Transketo_C/PFOR_II"/>
</dbReference>
<feature type="active site" description="Proton donor" evidence="14">
    <location>
        <position position="476"/>
    </location>
</feature>
<keyword evidence="7" id="KW-0808">Transferase</keyword>
<evidence type="ECO:0000256" key="17">
    <source>
        <dbReference type="PIRSR" id="PIRSR605478-4"/>
    </source>
</evidence>
<dbReference type="Pfam" id="PF02779">
    <property type="entry name" value="Transket_pyr"/>
    <property type="match status" value="1"/>
</dbReference>
<feature type="binding site" evidence="16">
    <location>
        <begin position="179"/>
        <end position="181"/>
    </location>
    <ligand>
        <name>thiamine diphosphate</name>
        <dbReference type="ChEBI" id="CHEBI:58937"/>
    </ligand>
</feature>
<feature type="binding site" evidence="15">
    <location>
        <position position="78"/>
    </location>
    <ligand>
        <name>substrate</name>
    </ligand>
</feature>
<dbReference type="PANTHER" id="PTHR43522">
    <property type="entry name" value="TRANSKETOLASE"/>
    <property type="match status" value="1"/>
</dbReference>
<feature type="binding site" evidence="16">
    <location>
        <position position="250"/>
    </location>
    <ligand>
        <name>thiamine diphosphate</name>
        <dbReference type="ChEBI" id="CHEBI:58937"/>
    </ligand>
</feature>
<dbReference type="Pfam" id="PF22613">
    <property type="entry name" value="Transketolase_C_1"/>
    <property type="match status" value="1"/>
</dbReference>
<evidence type="ECO:0000256" key="13">
    <source>
        <dbReference type="NCBIfam" id="TIGR00232"/>
    </source>
</evidence>
<comment type="similarity">
    <text evidence="3">Belongs to the transketolase family.</text>
</comment>
<evidence type="ECO:0000256" key="2">
    <source>
        <dbReference type="ARBA" id="ARBA00001941"/>
    </source>
</evidence>
<feature type="binding site" evidence="17">
    <location>
        <position position="250"/>
    </location>
    <ligand>
        <name>Mg(2+)</name>
        <dbReference type="ChEBI" id="CHEBI:18420"/>
    </ligand>
</feature>
<dbReference type="CDD" id="cd07033">
    <property type="entry name" value="TPP_PYR_DXS_TK_like"/>
    <property type="match status" value="1"/>
</dbReference>
<protein>
    <recommendedName>
        <fullName evidence="5 13">Transketolase</fullName>
        <ecNumber evidence="5 13">2.2.1.1</ecNumber>
    </recommendedName>
</protein>